<organism evidence="2">
    <name type="scientific">Puccinia triticina (isolate 1-1 / race 1 (BBBD))</name>
    <name type="common">Brown leaf rust fungus</name>
    <dbReference type="NCBI Taxonomy" id="630390"/>
    <lineage>
        <taxon>Eukaryota</taxon>
        <taxon>Fungi</taxon>
        <taxon>Dikarya</taxon>
        <taxon>Basidiomycota</taxon>
        <taxon>Pucciniomycotina</taxon>
        <taxon>Pucciniomycetes</taxon>
        <taxon>Pucciniales</taxon>
        <taxon>Pucciniaceae</taxon>
        <taxon>Puccinia</taxon>
    </lineage>
</organism>
<dbReference type="EMBL" id="ADAS02000422">
    <property type="protein sequence ID" value="OAV87408.1"/>
    <property type="molecule type" value="Genomic_DNA"/>
</dbReference>
<evidence type="ECO:0000313" key="3">
    <source>
        <dbReference type="EnsemblFungi" id="PTTG_08839-t43_1-p1"/>
    </source>
</evidence>
<reference evidence="2" key="1">
    <citation type="submission" date="2009-11" db="EMBL/GenBank/DDBJ databases">
        <authorList>
            <consortium name="The Broad Institute Genome Sequencing Platform"/>
            <person name="Ward D."/>
            <person name="Feldgarden M."/>
            <person name="Earl A."/>
            <person name="Young S.K."/>
            <person name="Zeng Q."/>
            <person name="Koehrsen M."/>
            <person name="Alvarado L."/>
            <person name="Berlin A."/>
            <person name="Bochicchio J."/>
            <person name="Borenstein D."/>
            <person name="Chapman S.B."/>
            <person name="Chen Z."/>
            <person name="Engels R."/>
            <person name="Freedman E."/>
            <person name="Gellesch M."/>
            <person name="Goldberg J."/>
            <person name="Griggs A."/>
            <person name="Gujja S."/>
            <person name="Heilman E."/>
            <person name="Heiman D."/>
            <person name="Hepburn T."/>
            <person name="Howarth C."/>
            <person name="Jen D."/>
            <person name="Larson L."/>
            <person name="Lewis B."/>
            <person name="Mehta T."/>
            <person name="Park D."/>
            <person name="Pearson M."/>
            <person name="Roberts A."/>
            <person name="Saif S."/>
            <person name="Shea T."/>
            <person name="Shenoy N."/>
            <person name="Sisk P."/>
            <person name="Stolte C."/>
            <person name="Sykes S."/>
            <person name="Thomson T."/>
            <person name="Walk T."/>
            <person name="White J."/>
            <person name="Yandava C."/>
            <person name="Izard J."/>
            <person name="Baranova O.V."/>
            <person name="Blanton J.M."/>
            <person name="Tanner A.C."/>
            <person name="Dewhirst F.E."/>
            <person name="Haas B."/>
            <person name="Nusbaum C."/>
            <person name="Birren B."/>
        </authorList>
    </citation>
    <scope>NUCLEOTIDE SEQUENCE [LARGE SCALE GENOMIC DNA]</scope>
    <source>
        <strain evidence="2">1-1 BBBD Race 1</strain>
    </source>
</reference>
<sequence>MDTQRQATQPGSFINDSEQRPRTAEPYDATNPASFTASHSAARQPATYSSDANTRTHGLSTTSYGAGVPGSYPLQSTSISAAPREPELPRFSNATAPTAADAPSEAATSFYTARGGSVIPPQPASSNWRVQSTPLSSHAARIRRPQPPSSSKQLEKIREELETPTGQHSEGSRDRRIPNESHKGSEERL</sequence>
<evidence type="ECO:0000313" key="2">
    <source>
        <dbReference type="EMBL" id="OAV87408.1"/>
    </source>
</evidence>
<dbReference type="VEuPathDB" id="FungiDB:PTTG_08839"/>
<feature type="compositionally biased region" description="Polar residues" evidence="1">
    <location>
        <begin position="1"/>
        <end position="16"/>
    </location>
</feature>
<feature type="compositionally biased region" description="Basic and acidic residues" evidence="1">
    <location>
        <begin position="170"/>
        <end position="189"/>
    </location>
</feature>
<feature type="region of interest" description="Disordered" evidence="1">
    <location>
        <begin position="1"/>
        <end position="189"/>
    </location>
</feature>
<name>A0A180G485_PUCT1</name>
<evidence type="ECO:0000313" key="4">
    <source>
        <dbReference type="Proteomes" id="UP000005240"/>
    </source>
</evidence>
<accession>A0A180G485</accession>
<dbReference type="Proteomes" id="UP000005240">
    <property type="component" value="Unassembled WGS sequence"/>
</dbReference>
<feature type="compositionally biased region" description="Low complexity" evidence="1">
    <location>
        <begin position="94"/>
        <end position="109"/>
    </location>
</feature>
<gene>
    <name evidence="2" type="ORF">PTTG_08839</name>
</gene>
<reference evidence="3 4" key="3">
    <citation type="journal article" date="2017" name="G3 (Bethesda)">
        <title>Comparative analysis highlights variable genome content of wheat rusts and divergence of the mating loci.</title>
        <authorList>
            <person name="Cuomo C.A."/>
            <person name="Bakkeren G."/>
            <person name="Khalil H.B."/>
            <person name="Panwar V."/>
            <person name="Joly D."/>
            <person name="Linning R."/>
            <person name="Sakthikumar S."/>
            <person name="Song X."/>
            <person name="Adiconis X."/>
            <person name="Fan L."/>
            <person name="Goldberg J.M."/>
            <person name="Levin J.Z."/>
            <person name="Young S."/>
            <person name="Zeng Q."/>
            <person name="Anikster Y."/>
            <person name="Bruce M."/>
            <person name="Wang M."/>
            <person name="Yin C."/>
            <person name="McCallum B."/>
            <person name="Szabo L.J."/>
            <person name="Hulbert S."/>
            <person name="Chen X."/>
            <person name="Fellers J.P."/>
        </authorList>
    </citation>
    <scope>NUCLEOTIDE SEQUENCE</scope>
    <source>
        <strain evidence="3">isolate 1-1 / race 1 (BBBD)</strain>
        <strain evidence="4">Isolate 1-1 / race 1 (BBBD)</strain>
    </source>
</reference>
<reference evidence="3" key="4">
    <citation type="submission" date="2025-05" db="UniProtKB">
        <authorList>
            <consortium name="EnsemblFungi"/>
        </authorList>
    </citation>
    <scope>IDENTIFICATION</scope>
    <source>
        <strain evidence="3">isolate 1-1 / race 1 (BBBD)</strain>
    </source>
</reference>
<evidence type="ECO:0000256" key="1">
    <source>
        <dbReference type="SAM" id="MobiDB-lite"/>
    </source>
</evidence>
<protein>
    <submittedName>
        <fullName evidence="2 3">Uncharacterized protein</fullName>
    </submittedName>
</protein>
<dbReference type="EnsemblFungi" id="PTTG_08839-t43_1">
    <property type="protein sequence ID" value="PTTG_08839-t43_1-p1"/>
    <property type="gene ID" value="PTTG_08839"/>
</dbReference>
<proteinExistence type="predicted"/>
<feature type="compositionally biased region" description="Polar residues" evidence="1">
    <location>
        <begin position="124"/>
        <end position="136"/>
    </location>
</feature>
<reference evidence="2" key="2">
    <citation type="submission" date="2016-05" db="EMBL/GenBank/DDBJ databases">
        <title>Comparative analysis highlights variable genome content of wheat rusts and divergence of the mating loci.</title>
        <authorList>
            <person name="Cuomo C.A."/>
            <person name="Bakkeren G."/>
            <person name="Szabo L."/>
            <person name="Khalil H."/>
            <person name="Joly D."/>
            <person name="Goldberg J."/>
            <person name="Young S."/>
            <person name="Zeng Q."/>
            <person name="Fellers J."/>
        </authorList>
    </citation>
    <scope>NUCLEOTIDE SEQUENCE [LARGE SCALE GENOMIC DNA]</scope>
    <source>
        <strain evidence="2">1-1 BBBD Race 1</strain>
    </source>
</reference>
<feature type="compositionally biased region" description="Polar residues" evidence="1">
    <location>
        <begin position="31"/>
        <end position="64"/>
    </location>
</feature>
<keyword evidence="4" id="KW-1185">Reference proteome</keyword>
<dbReference type="AlphaFoldDB" id="A0A180G485"/>